<gene>
    <name evidence="2" type="ORF">PCOR1329_LOCUS49033</name>
</gene>
<dbReference type="InterPro" id="IPR043968">
    <property type="entry name" value="SGNH"/>
</dbReference>
<feature type="domain" description="SGNH" evidence="1">
    <location>
        <begin position="165"/>
        <end position="399"/>
    </location>
</feature>
<proteinExistence type="predicted"/>
<dbReference type="SUPFAM" id="SSF52266">
    <property type="entry name" value="SGNH hydrolase"/>
    <property type="match status" value="1"/>
</dbReference>
<protein>
    <recommendedName>
        <fullName evidence="1">SGNH domain-containing protein</fullName>
    </recommendedName>
</protein>
<dbReference type="EMBL" id="CAUYUJ010015933">
    <property type="protein sequence ID" value="CAK0859784.1"/>
    <property type="molecule type" value="Genomic_DNA"/>
</dbReference>
<keyword evidence="3" id="KW-1185">Reference proteome</keyword>
<evidence type="ECO:0000313" key="3">
    <source>
        <dbReference type="Proteomes" id="UP001189429"/>
    </source>
</evidence>
<evidence type="ECO:0000313" key="2">
    <source>
        <dbReference type="EMBL" id="CAK0859784.1"/>
    </source>
</evidence>
<sequence>MSPCIEESCLFVGEVATQTDAQEEAVTCRERDTCSWPPQNPAGVFASLCIAVTLAGCCASLSKMFDDSRTREAITTDKHVLKSLHYQACPIREACQCIESIPAFHRAPCAREIAPPPPSSTTPACLENVVPGALGWEGSILDATGALECTFLKPPERRELEREAQTCLEPDRGVNGNKSAMFVFGDSHARMLLVGLRKRFGGNLSVRFLCVSGSWCSGFCGLRSHQSIFKDTCDNYDEVVTKSLRHLLRPGDIVILSNYDSFVAGKFSNNASLEVMVTRIGEFYNVVHSQGANLVLVGSPPHIGCPDTENYLLKCSPGQHGSMPCRMCDVNVAASELAHKPLKDAYTRLASELDGTMFFDIHELLCDNVTCGAMIPGTRVMGHRDSHHLTRAASIYLAQFLCSALGKAGWMPK</sequence>
<accession>A0ABN9UJS0</accession>
<organism evidence="2 3">
    <name type="scientific">Prorocentrum cordatum</name>
    <dbReference type="NCBI Taxonomy" id="2364126"/>
    <lineage>
        <taxon>Eukaryota</taxon>
        <taxon>Sar</taxon>
        <taxon>Alveolata</taxon>
        <taxon>Dinophyceae</taxon>
        <taxon>Prorocentrales</taxon>
        <taxon>Prorocentraceae</taxon>
        <taxon>Prorocentrum</taxon>
    </lineage>
</organism>
<evidence type="ECO:0000259" key="1">
    <source>
        <dbReference type="Pfam" id="PF19040"/>
    </source>
</evidence>
<reference evidence="2" key="1">
    <citation type="submission" date="2023-10" db="EMBL/GenBank/DDBJ databases">
        <authorList>
            <person name="Chen Y."/>
            <person name="Shah S."/>
            <person name="Dougan E. K."/>
            <person name="Thang M."/>
            <person name="Chan C."/>
        </authorList>
    </citation>
    <scope>NUCLEOTIDE SEQUENCE [LARGE SCALE GENOMIC DNA]</scope>
</reference>
<dbReference type="Pfam" id="PF19040">
    <property type="entry name" value="SGNH"/>
    <property type="match status" value="1"/>
</dbReference>
<comment type="caution">
    <text evidence="2">The sequence shown here is derived from an EMBL/GenBank/DDBJ whole genome shotgun (WGS) entry which is preliminary data.</text>
</comment>
<dbReference type="Proteomes" id="UP001189429">
    <property type="component" value="Unassembled WGS sequence"/>
</dbReference>
<name>A0ABN9UJS0_9DINO</name>